<gene>
    <name evidence="1" type="ORF">QBE51_06310</name>
</gene>
<dbReference type="Proteomes" id="UP001486565">
    <property type="component" value="Chromosome"/>
</dbReference>
<organism evidence="1 2">
    <name type="scientific">Defluviitalea saccharophila</name>
    <dbReference type="NCBI Taxonomy" id="879970"/>
    <lineage>
        <taxon>Bacteria</taxon>
        <taxon>Bacillati</taxon>
        <taxon>Bacillota</taxon>
        <taxon>Clostridia</taxon>
        <taxon>Lachnospirales</taxon>
        <taxon>Defluviitaleaceae</taxon>
        <taxon>Defluviitalea</taxon>
    </lineage>
</organism>
<keyword evidence="2" id="KW-1185">Reference proteome</keyword>
<dbReference type="Pfam" id="PF19538">
    <property type="entry name" value="DUF6062"/>
    <property type="match status" value="1"/>
</dbReference>
<evidence type="ECO:0000313" key="2">
    <source>
        <dbReference type="Proteomes" id="UP001486565"/>
    </source>
</evidence>
<protein>
    <submittedName>
        <fullName evidence="1">DUF6062 family protein</fullName>
    </submittedName>
</protein>
<reference evidence="1 2" key="1">
    <citation type="submission" date="2023-03" db="EMBL/GenBank/DDBJ databases">
        <title>Novel Species.</title>
        <authorList>
            <person name="Ma S."/>
        </authorList>
    </citation>
    <scope>NUCLEOTIDE SEQUENCE [LARGE SCALE GENOMIC DNA]</scope>
    <source>
        <strain evidence="1 2">LIND6LT2</strain>
    </source>
</reference>
<accession>A0ABZ2Y6Z3</accession>
<sequence>MKEQIYTIPVIDAFKADTECPFCNLHQTLERECIDFMLGASYMEDDIRMETNKSGFCPHHYQQLFNEKNRLGLALMLHSHFQEVNKSLSKAIESHKDLTSNNFSFLSGLMNYSKRETSSQNKNPISSDLKNIHKDCYICTKIEKTFERYMDTFFHLWKKDHEFVSLVSKGKGFCLNHFASLIEGANSALNKEQYNHFTQIVFPIQLENLKRIEEELDWFVQKFDYRYKDAPWKNSKDAVQRAISKISSTAVENE</sequence>
<name>A0ABZ2Y6Z3_9FIRM</name>
<dbReference type="EMBL" id="CP121687">
    <property type="protein sequence ID" value="WZL71125.1"/>
    <property type="molecule type" value="Genomic_DNA"/>
</dbReference>
<proteinExistence type="predicted"/>
<dbReference type="RefSeq" id="WP_341878090.1">
    <property type="nucleotide sequence ID" value="NZ_CP121687.1"/>
</dbReference>
<dbReference type="InterPro" id="IPR045706">
    <property type="entry name" value="DUF6062"/>
</dbReference>
<evidence type="ECO:0000313" key="1">
    <source>
        <dbReference type="EMBL" id="WZL71125.1"/>
    </source>
</evidence>